<evidence type="ECO:0000313" key="2">
    <source>
        <dbReference type="Proteomes" id="UP000053144"/>
    </source>
</evidence>
<name>A0A0L9U507_PHAAN</name>
<dbReference type="Gramene" id="KOM37762">
    <property type="protein sequence ID" value="KOM37762"/>
    <property type="gene ID" value="LR48_Vigan03g114400"/>
</dbReference>
<proteinExistence type="predicted"/>
<organism evidence="1 2">
    <name type="scientific">Phaseolus angularis</name>
    <name type="common">Azuki bean</name>
    <name type="synonym">Vigna angularis</name>
    <dbReference type="NCBI Taxonomy" id="3914"/>
    <lineage>
        <taxon>Eukaryota</taxon>
        <taxon>Viridiplantae</taxon>
        <taxon>Streptophyta</taxon>
        <taxon>Embryophyta</taxon>
        <taxon>Tracheophyta</taxon>
        <taxon>Spermatophyta</taxon>
        <taxon>Magnoliopsida</taxon>
        <taxon>eudicotyledons</taxon>
        <taxon>Gunneridae</taxon>
        <taxon>Pentapetalae</taxon>
        <taxon>rosids</taxon>
        <taxon>fabids</taxon>
        <taxon>Fabales</taxon>
        <taxon>Fabaceae</taxon>
        <taxon>Papilionoideae</taxon>
        <taxon>50 kb inversion clade</taxon>
        <taxon>NPAAA clade</taxon>
        <taxon>indigoferoid/millettioid clade</taxon>
        <taxon>Phaseoleae</taxon>
        <taxon>Vigna</taxon>
    </lineage>
</organism>
<reference evidence="2" key="1">
    <citation type="journal article" date="2015" name="Proc. Natl. Acad. Sci. U.S.A.">
        <title>Genome sequencing of adzuki bean (Vigna angularis) provides insight into high starch and low fat accumulation and domestication.</title>
        <authorList>
            <person name="Yang K."/>
            <person name="Tian Z."/>
            <person name="Chen C."/>
            <person name="Luo L."/>
            <person name="Zhao B."/>
            <person name="Wang Z."/>
            <person name="Yu L."/>
            <person name="Li Y."/>
            <person name="Sun Y."/>
            <person name="Li W."/>
            <person name="Chen Y."/>
            <person name="Li Y."/>
            <person name="Zhang Y."/>
            <person name="Ai D."/>
            <person name="Zhao J."/>
            <person name="Shang C."/>
            <person name="Ma Y."/>
            <person name="Wu B."/>
            <person name="Wang M."/>
            <person name="Gao L."/>
            <person name="Sun D."/>
            <person name="Zhang P."/>
            <person name="Guo F."/>
            <person name="Wang W."/>
            <person name="Li Y."/>
            <person name="Wang J."/>
            <person name="Varshney R.K."/>
            <person name="Wang J."/>
            <person name="Ling H.Q."/>
            <person name="Wan P."/>
        </authorList>
    </citation>
    <scope>NUCLEOTIDE SEQUENCE</scope>
    <source>
        <strain evidence="2">cv. Jingnong 6</strain>
    </source>
</reference>
<sequence length="56" mass="5930">MKALSEGTKGSCTEHGMDLSGSPSSVLSLFLGSPSSLFVKVHNHGILFFSYQIVSL</sequence>
<accession>A0A0L9U507</accession>
<dbReference type="AlphaFoldDB" id="A0A0L9U507"/>
<dbReference type="EMBL" id="CM003373">
    <property type="protein sequence ID" value="KOM37762.1"/>
    <property type="molecule type" value="Genomic_DNA"/>
</dbReference>
<gene>
    <name evidence="1" type="ORF">LR48_Vigan03g114400</name>
</gene>
<protein>
    <submittedName>
        <fullName evidence="1">Uncharacterized protein</fullName>
    </submittedName>
</protein>
<dbReference type="Proteomes" id="UP000053144">
    <property type="component" value="Chromosome 3"/>
</dbReference>
<evidence type="ECO:0000313" key="1">
    <source>
        <dbReference type="EMBL" id="KOM37762.1"/>
    </source>
</evidence>